<comment type="caution">
    <text evidence="2">The sequence shown here is derived from an EMBL/GenBank/DDBJ whole genome shotgun (WGS) entry which is preliminary data.</text>
</comment>
<evidence type="ECO:0000313" key="2">
    <source>
        <dbReference type="EMBL" id="OLP76587.1"/>
    </source>
</evidence>
<gene>
    <name evidence="2" type="ORF">AK812_SmicGene43459</name>
</gene>
<organism evidence="2 3">
    <name type="scientific">Symbiodinium microadriaticum</name>
    <name type="common">Dinoflagellate</name>
    <name type="synonym">Zooxanthella microadriatica</name>
    <dbReference type="NCBI Taxonomy" id="2951"/>
    <lineage>
        <taxon>Eukaryota</taxon>
        <taxon>Sar</taxon>
        <taxon>Alveolata</taxon>
        <taxon>Dinophyceae</taxon>
        <taxon>Suessiales</taxon>
        <taxon>Symbiodiniaceae</taxon>
        <taxon>Symbiodinium</taxon>
    </lineage>
</organism>
<dbReference type="AlphaFoldDB" id="A0A1Q9C0Z7"/>
<feature type="region of interest" description="Disordered" evidence="1">
    <location>
        <begin position="1"/>
        <end position="60"/>
    </location>
</feature>
<sequence>MAAPITPPRRSKPDQRVSEAKGIRGKGIRGKGIRGKGIRSKGIRAAGSKKRAAETAETPNLGTIPEHQREIEKQEQLMQVHFGMLAELRVAARDRHQNLVLAARERVASKVAKAGLAKSANLSESKFSTTTEWWRSRVRAAETIEEVSRFTSELSQDEAAPKGHPELHRHFFRVGRRCRVAGRPRGTPGVFQEQGAWDVRPSVFCRDVVGRWPVQRGGKRRIVSPTVDLVVSSTAELIGHWSTETESEVIPETLPPPGMVAACGVSEGAVGAPDTRGAVPAEQAKASAREVLEKAAARELLESLVREQERQERQVQPKFLAPTPKIAKPKPVQEPRPSVRASLIGGFAVAPKPKPSKKAAAPEPEQSKRRLPPPRAVAAAGATSKPAPMMPPPPPPAAVCPPPRVQPKMMQPSSACAHVLPCGRVKLRLPVLCIWVSGSGRGKDAQFEGESRLACVEKKVGGSDVVNPEPHLIRAMRHRGLPFVDLEDEEELIPDPGNADAAGVAEQKGQEEQEGTGDLYIPLSDDQYVEHVARGHQPYLPSCSLCVSSRGVIPARRRKDPQIPQASFLSDFLFFTKDLRVCLIQHELSGYLIGIPYATGEEPNRVVKQICAEMHYCMKGQHVVLRLDNEHSLQSLWNKAARDKSFPGLSLHIDSVAKGRPQQKGQVEVGVRHFKEAFWVNWLTLETSLGKKLSLGGLLYKEALRYVGRPNGGGARVLPLDRPDEVEVMAAFRPDNPVVYPEDALVQAASSGAPSRQDNVLERPVSLELKPPEPGLSTVADRGLRERVKAALSGRSVVVRPFFGEPAEARPFLRLRQWSTLWDAQGSPPPPIPGLRERATQQAWTVPAIQAHEFERIIRGMPTKAAGLDGWSVELLKALDPGEVASLASFWREIEVTGALR</sequence>
<proteinExistence type="predicted"/>
<evidence type="ECO:0000256" key="1">
    <source>
        <dbReference type="SAM" id="MobiDB-lite"/>
    </source>
</evidence>
<evidence type="ECO:0008006" key="4">
    <source>
        <dbReference type="Google" id="ProtNLM"/>
    </source>
</evidence>
<feature type="compositionally biased region" description="Basic residues" evidence="1">
    <location>
        <begin position="23"/>
        <end position="50"/>
    </location>
</feature>
<evidence type="ECO:0000313" key="3">
    <source>
        <dbReference type="Proteomes" id="UP000186817"/>
    </source>
</evidence>
<dbReference type="EMBL" id="LSRX01001977">
    <property type="protein sequence ID" value="OLP76587.1"/>
    <property type="molecule type" value="Genomic_DNA"/>
</dbReference>
<name>A0A1Q9C0Z7_SYMMI</name>
<accession>A0A1Q9C0Z7</accession>
<dbReference type="Proteomes" id="UP000186817">
    <property type="component" value="Unassembled WGS sequence"/>
</dbReference>
<dbReference type="PANTHER" id="PTHR48125:SF12">
    <property type="entry name" value="AT HOOK TRANSCRIPTION FACTOR FAMILY-RELATED"/>
    <property type="match status" value="1"/>
</dbReference>
<dbReference type="PANTHER" id="PTHR48125">
    <property type="entry name" value="LP07818P1"/>
    <property type="match status" value="1"/>
</dbReference>
<keyword evidence="3" id="KW-1185">Reference proteome</keyword>
<protein>
    <recommendedName>
        <fullName evidence="4">Integrase catalytic domain-containing protein</fullName>
    </recommendedName>
</protein>
<feature type="region of interest" description="Disordered" evidence="1">
    <location>
        <begin position="308"/>
        <end position="392"/>
    </location>
</feature>
<reference evidence="2 3" key="1">
    <citation type="submission" date="2016-02" db="EMBL/GenBank/DDBJ databases">
        <title>Genome analysis of coral dinoflagellate symbionts highlights evolutionary adaptations to a symbiotic lifestyle.</title>
        <authorList>
            <person name="Aranda M."/>
            <person name="Li Y."/>
            <person name="Liew Y.J."/>
            <person name="Baumgarten S."/>
            <person name="Simakov O."/>
            <person name="Wilson M."/>
            <person name="Piel J."/>
            <person name="Ashoor H."/>
            <person name="Bougouffa S."/>
            <person name="Bajic V.B."/>
            <person name="Ryu T."/>
            <person name="Ravasi T."/>
            <person name="Bayer T."/>
            <person name="Micklem G."/>
            <person name="Kim H."/>
            <person name="Bhak J."/>
            <person name="Lajeunesse T.C."/>
            <person name="Voolstra C.R."/>
        </authorList>
    </citation>
    <scope>NUCLEOTIDE SEQUENCE [LARGE SCALE GENOMIC DNA]</scope>
    <source>
        <strain evidence="2 3">CCMP2467</strain>
    </source>
</reference>
<feature type="region of interest" description="Disordered" evidence="1">
    <location>
        <begin position="496"/>
        <end position="515"/>
    </location>
</feature>
<feature type="compositionally biased region" description="Basic and acidic residues" evidence="1">
    <location>
        <begin position="11"/>
        <end position="22"/>
    </location>
</feature>